<dbReference type="PROSITE" id="PS00196">
    <property type="entry name" value="COPPER_BLUE"/>
    <property type="match status" value="1"/>
</dbReference>
<dbReference type="CDD" id="cd04219">
    <property type="entry name" value="Plastocyanin"/>
    <property type="match status" value="1"/>
</dbReference>
<evidence type="ECO:0000256" key="3">
    <source>
        <dbReference type="ARBA" id="ARBA00022448"/>
    </source>
</evidence>
<evidence type="ECO:0000256" key="5">
    <source>
        <dbReference type="ARBA" id="ARBA00022982"/>
    </source>
</evidence>
<feature type="signal peptide" evidence="10">
    <location>
        <begin position="1"/>
        <end position="34"/>
    </location>
</feature>
<evidence type="ECO:0000256" key="8">
    <source>
        <dbReference type="ARBA" id="ARBA00023136"/>
    </source>
</evidence>
<feature type="binding site" evidence="9">
    <location>
        <position position="124"/>
    </location>
    <ligand>
        <name>Cu cation</name>
        <dbReference type="ChEBI" id="CHEBI:23378"/>
    </ligand>
</feature>
<evidence type="ECO:0000256" key="2">
    <source>
        <dbReference type="ARBA" id="ARBA00005338"/>
    </source>
</evidence>
<protein>
    <submittedName>
        <fullName evidence="12">Plastocyanin</fullName>
    </submittedName>
</protein>
<keyword evidence="6 9" id="KW-0186">Copper</keyword>
<dbReference type="InterPro" id="IPR028871">
    <property type="entry name" value="BlueCu_1_BS"/>
</dbReference>
<evidence type="ECO:0000256" key="1">
    <source>
        <dbReference type="ARBA" id="ARBA00004170"/>
    </source>
</evidence>
<keyword evidence="8" id="KW-0472">Membrane</keyword>
<feature type="chain" id="PRO_5004658989" evidence="10">
    <location>
        <begin position="35"/>
        <end position="136"/>
    </location>
</feature>
<evidence type="ECO:0000256" key="10">
    <source>
        <dbReference type="SAM" id="SignalP"/>
    </source>
</evidence>
<gene>
    <name evidence="12" type="ORF">KR51_00005120</name>
</gene>
<evidence type="ECO:0000256" key="7">
    <source>
        <dbReference type="ARBA" id="ARBA00023078"/>
    </source>
</evidence>
<dbReference type="Pfam" id="PF00127">
    <property type="entry name" value="Copper-bind"/>
    <property type="match status" value="1"/>
</dbReference>
<dbReference type="PATRIC" id="fig|582515.4.peg.581"/>
<feature type="binding site" evidence="9">
    <location>
        <position position="73"/>
    </location>
    <ligand>
        <name>Cu cation</name>
        <dbReference type="ChEBI" id="CHEBI:23378"/>
    </ligand>
</feature>
<proteinExistence type="inferred from homology"/>
<dbReference type="NCBIfam" id="TIGR02656">
    <property type="entry name" value="cyanin_plasto"/>
    <property type="match status" value="1"/>
</dbReference>
<evidence type="ECO:0000256" key="4">
    <source>
        <dbReference type="ARBA" id="ARBA00022723"/>
    </source>
</evidence>
<dbReference type="Gene3D" id="2.60.40.420">
    <property type="entry name" value="Cupredoxins - blue copper proteins"/>
    <property type="match status" value="1"/>
</dbReference>
<dbReference type="STRING" id="582515.KR51_00005120"/>
<feature type="domain" description="Blue (type 1) copper" evidence="11">
    <location>
        <begin position="38"/>
        <end position="136"/>
    </location>
</feature>
<evidence type="ECO:0000259" key="11">
    <source>
        <dbReference type="Pfam" id="PF00127"/>
    </source>
</evidence>
<dbReference type="SUPFAM" id="SSF49503">
    <property type="entry name" value="Cupredoxins"/>
    <property type="match status" value="1"/>
</dbReference>
<reference evidence="12 13" key="1">
    <citation type="submission" date="2013-05" db="EMBL/GenBank/DDBJ databases">
        <title>Draft genome sequence of Rubidibacter lacunae KORDI 51-2.</title>
        <authorList>
            <person name="Choi D.H."/>
            <person name="Noh J.H."/>
            <person name="Kwon K.-K."/>
            <person name="Lee J.-H."/>
            <person name="Ryu J.-Y."/>
        </authorList>
    </citation>
    <scope>NUCLEOTIDE SEQUENCE [LARGE SCALE GENOMIC DNA]</scope>
    <source>
        <strain evidence="12 13">KORDI 51-2</strain>
    </source>
</reference>
<sequence>MQVPAKFARALGALLSVVLLVALSWTVAIAPASAATYTVKMGADSGQLKYQPETVTVKPGDTVVFKMNNLAPHNVVFDGPGSADAALADKLSQSKLLFAPGDSHTISIPADATAGTYQFYCQPHRGAGMVGKLVIE</sequence>
<dbReference type="RefSeq" id="WP_022604415.1">
    <property type="nucleotide sequence ID" value="NZ_ASSJ01000008.1"/>
</dbReference>
<dbReference type="eggNOG" id="COG3794">
    <property type="taxonomic scope" value="Bacteria"/>
</dbReference>
<comment type="subcellular location">
    <subcellularLocation>
        <location evidence="1">Membrane</location>
        <topology evidence="1">Peripheral membrane protein</topology>
    </subcellularLocation>
</comment>
<evidence type="ECO:0000313" key="13">
    <source>
        <dbReference type="Proteomes" id="UP000016960"/>
    </source>
</evidence>
<feature type="binding site" evidence="9">
    <location>
        <position position="129"/>
    </location>
    <ligand>
        <name>Cu cation</name>
        <dbReference type="ChEBI" id="CHEBI:23378"/>
    </ligand>
</feature>
<keyword evidence="7" id="KW-0793">Thylakoid</keyword>
<dbReference type="InterPro" id="IPR001235">
    <property type="entry name" value="Copper_blue_Plastocyanin"/>
</dbReference>
<dbReference type="InterPro" id="IPR008972">
    <property type="entry name" value="Cupredoxin"/>
</dbReference>
<keyword evidence="3" id="KW-0813">Transport</keyword>
<dbReference type="GO" id="GO:0009055">
    <property type="term" value="F:electron transfer activity"/>
    <property type="evidence" value="ECO:0007669"/>
    <property type="project" value="InterPro"/>
</dbReference>
<comment type="cofactor">
    <cofactor evidence="9">
        <name>Cu(2+)</name>
        <dbReference type="ChEBI" id="CHEBI:29036"/>
    </cofactor>
    <text evidence="9">The crystal structure with reduced Cu(1+) has also been determined.</text>
</comment>
<name>U5DPZ5_9CHRO</name>
<dbReference type="InterPro" id="IPR002387">
    <property type="entry name" value="Plastocyanin"/>
</dbReference>
<dbReference type="PANTHER" id="PTHR34192">
    <property type="entry name" value="PLASTOCYANIN MAJOR ISOFORM, CHLOROPLASTIC-RELATED"/>
    <property type="match status" value="1"/>
</dbReference>
<dbReference type="GO" id="GO:0016020">
    <property type="term" value="C:membrane"/>
    <property type="evidence" value="ECO:0007669"/>
    <property type="project" value="UniProtKB-SubCell"/>
</dbReference>
<comment type="caution">
    <text evidence="12">The sequence shown here is derived from an EMBL/GenBank/DDBJ whole genome shotgun (WGS) entry which is preliminary data.</text>
</comment>
<keyword evidence="10" id="KW-0732">Signal</keyword>
<feature type="binding site" evidence="9">
    <location>
        <position position="121"/>
    </location>
    <ligand>
        <name>Cu cation</name>
        <dbReference type="ChEBI" id="CHEBI:23378"/>
    </ligand>
</feature>
<keyword evidence="4 9" id="KW-0479">Metal-binding</keyword>
<dbReference type="Proteomes" id="UP000016960">
    <property type="component" value="Unassembled WGS sequence"/>
</dbReference>
<comment type="similarity">
    <text evidence="2">Belongs to the plastocyanin family.</text>
</comment>
<evidence type="ECO:0000256" key="6">
    <source>
        <dbReference type="ARBA" id="ARBA00023008"/>
    </source>
</evidence>
<dbReference type="GO" id="GO:0005507">
    <property type="term" value="F:copper ion binding"/>
    <property type="evidence" value="ECO:0007669"/>
    <property type="project" value="InterPro"/>
</dbReference>
<accession>U5DPZ5</accession>
<dbReference type="InParanoid" id="U5DPZ5"/>
<organism evidence="12 13">
    <name type="scientific">Rubidibacter lacunae KORDI 51-2</name>
    <dbReference type="NCBI Taxonomy" id="582515"/>
    <lineage>
        <taxon>Bacteria</taxon>
        <taxon>Bacillati</taxon>
        <taxon>Cyanobacteriota</taxon>
        <taxon>Cyanophyceae</taxon>
        <taxon>Oscillatoriophycideae</taxon>
        <taxon>Chroococcales</taxon>
        <taxon>Aphanothecaceae</taxon>
        <taxon>Rubidibacter</taxon>
    </lineage>
</organism>
<keyword evidence="5" id="KW-0249">Electron transport</keyword>
<dbReference type="EMBL" id="ASSJ01000008">
    <property type="protein sequence ID" value="ERN42674.1"/>
    <property type="molecule type" value="Genomic_DNA"/>
</dbReference>
<dbReference type="PRINTS" id="PR00156">
    <property type="entry name" value="COPPERBLUE"/>
</dbReference>
<evidence type="ECO:0000256" key="9">
    <source>
        <dbReference type="PIRSR" id="PIRSR602387-1"/>
    </source>
</evidence>
<dbReference type="PANTHER" id="PTHR34192:SF10">
    <property type="entry name" value="PLASTOCYANIN MAJOR ISOFORM, CHLOROPLASTIC-RELATED"/>
    <property type="match status" value="1"/>
</dbReference>
<evidence type="ECO:0000313" key="12">
    <source>
        <dbReference type="EMBL" id="ERN42674.1"/>
    </source>
</evidence>
<keyword evidence="13" id="KW-1185">Reference proteome</keyword>
<dbReference type="AlphaFoldDB" id="U5DPZ5"/>
<dbReference type="PRINTS" id="PR00157">
    <property type="entry name" value="PLASTOCYANIN"/>
</dbReference>
<dbReference type="OrthoDB" id="680163at2"/>
<dbReference type="InterPro" id="IPR000923">
    <property type="entry name" value="BlueCu_1"/>
</dbReference>